<protein>
    <submittedName>
        <fullName evidence="1">Uncharacterized protein</fullName>
    </submittedName>
</protein>
<dbReference type="AlphaFoldDB" id="A0AAD8LL17"/>
<evidence type="ECO:0000313" key="2">
    <source>
        <dbReference type="Proteomes" id="UP001229421"/>
    </source>
</evidence>
<gene>
    <name evidence="1" type="ORF">QVD17_05208</name>
</gene>
<keyword evidence="2" id="KW-1185">Reference proteome</keyword>
<sequence length="66" mass="7855">MISFVACIRVSTLIFILTNSLGHFSHFWSCCSWFSYTLSHMLYTMLSTYSYENRCYRPSLPIKMMH</sequence>
<name>A0AAD8LL17_TARER</name>
<evidence type="ECO:0000313" key="1">
    <source>
        <dbReference type="EMBL" id="KAK1439390.1"/>
    </source>
</evidence>
<reference evidence="1" key="1">
    <citation type="journal article" date="2023" name="bioRxiv">
        <title>Improved chromosome-level genome assembly for marigold (Tagetes erecta).</title>
        <authorList>
            <person name="Jiang F."/>
            <person name="Yuan L."/>
            <person name="Wang S."/>
            <person name="Wang H."/>
            <person name="Xu D."/>
            <person name="Wang A."/>
            <person name="Fan W."/>
        </authorList>
    </citation>
    <scope>NUCLEOTIDE SEQUENCE</scope>
    <source>
        <strain evidence="1">WSJ</strain>
        <tissue evidence="1">Leaf</tissue>
    </source>
</reference>
<organism evidence="1 2">
    <name type="scientific">Tagetes erecta</name>
    <name type="common">African marigold</name>
    <dbReference type="NCBI Taxonomy" id="13708"/>
    <lineage>
        <taxon>Eukaryota</taxon>
        <taxon>Viridiplantae</taxon>
        <taxon>Streptophyta</taxon>
        <taxon>Embryophyta</taxon>
        <taxon>Tracheophyta</taxon>
        <taxon>Spermatophyta</taxon>
        <taxon>Magnoliopsida</taxon>
        <taxon>eudicotyledons</taxon>
        <taxon>Gunneridae</taxon>
        <taxon>Pentapetalae</taxon>
        <taxon>asterids</taxon>
        <taxon>campanulids</taxon>
        <taxon>Asterales</taxon>
        <taxon>Asteraceae</taxon>
        <taxon>Asteroideae</taxon>
        <taxon>Heliantheae alliance</taxon>
        <taxon>Tageteae</taxon>
        <taxon>Tagetes</taxon>
    </lineage>
</organism>
<dbReference type="Proteomes" id="UP001229421">
    <property type="component" value="Unassembled WGS sequence"/>
</dbReference>
<proteinExistence type="predicted"/>
<dbReference type="EMBL" id="JAUHHV010000001">
    <property type="protein sequence ID" value="KAK1439390.1"/>
    <property type="molecule type" value="Genomic_DNA"/>
</dbReference>
<accession>A0AAD8LL17</accession>
<comment type="caution">
    <text evidence="1">The sequence shown here is derived from an EMBL/GenBank/DDBJ whole genome shotgun (WGS) entry which is preliminary data.</text>
</comment>